<dbReference type="EMBL" id="CAFAAL010000152">
    <property type="protein sequence ID" value="CAB4813983.1"/>
    <property type="molecule type" value="Genomic_DNA"/>
</dbReference>
<organism evidence="1">
    <name type="scientific">freshwater metagenome</name>
    <dbReference type="NCBI Taxonomy" id="449393"/>
    <lineage>
        <taxon>unclassified sequences</taxon>
        <taxon>metagenomes</taxon>
        <taxon>ecological metagenomes</taxon>
    </lineage>
</organism>
<evidence type="ECO:0000313" key="1">
    <source>
        <dbReference type="EMBL" id="CAB4813983.1"/>
    </source>
</evidence>
<dbReference type="AlphaFoldDB" id="A0A6J6Z0K7"/>
<name>A0A6J6Z0K7_9ZZZZ</name>
<accession>A0A6J6Z0K7</accession>
<protein>
    <submittedName>
        <fullName evidence="1">Unannotated protein</fullName>
    </submittedName>
</protein>
<reference evidence="1" key="1">
    <citation type="submission" date="2020-05" db="EMBL/GenBank/DDBJ databases">
        <authorList>
            <person name="Chiriac C."/>
            <person name="Salcher M."/>
            <person name="Ghai R."/>
            <person name="Kavagutti S V."/>
        </authorList>
    </citation>
    <scope>NUCLEOTIDE SEQUENCE</scope>
</reference>
<gene>
    <name evidence="1" type="ORF">UFOPK3004_01420</name>
</gene>
<proteinExistence type="predicted"/>
<sequence>MTLKDGVLYAEMDGFSGPLSSISLQRSWNSSILFQNEDAGEHRMIVTYGKTVEDLGGGVKKETVLQTCTALVTEGGQQVVVVNVPKPSYASAEPYTISVTGVEGASIEVMVP</sequence>